<proteinExistence type="predicted"/>
<dbReference type="GO" id="GO:0042981">
    <property type="term" value="P:regulation of apoptotic process"/>
    <property type="evidence" value="ECO:0007669"/>
    <property type="project" value="TreeGrafter"/>
</dbReference>
<evidence type="ECO:0000256" key="1">
    <source>
        <dbReference type="ARBA" id="ARBA00022703"/>
    </source>
</evidence>
<gene>
    <name evidence="4" type="ORF">MCOR_30348</name>
</gene>
<evidence type="ECO:0000313" key="5">
    <source>
        <dbReference type="Proteomes" id="UP000507470"/>
    </source>
</evidence>
<protein>
    <submittedName>
        <fullName evidence="4">DFFA</fullName>
    </submittedName>
</protein>
<dbReference type="SUPFAM" id="SSF54277">
    <property type="entry name" value="CAD &amp; PB1 domains"/>
    <property type="match status" value="1"/>
</dbReference>
<dbReference type="PANTHER" id="PTHR12306:SF15">
    <property type="entry name" value="DNAATION FACTOR-RELATED PROTEIN 1, ISOFORM B-RELATED"/>
    <property type="match status" value="1"/>
</dbReference>
<dbReference type="SMART" id="SM00266">
    <property type="entry name" value="CAD"/>
    <property type="match status" value="1"/>
</dbReference>
<dbReference type="GO" id="GO:0006915">
    <property type="term" value="P:apoptotic process"/>
    <property type="evidence" value="ECO:0007669"/>
    <property type="project" value="UniProtKB-UniRule"/>
</dbReference>
<evidence type="ECO:0000259" key="3">
    <source>
        <dbReference type="PROSITE" id="PS51135"/>
    </source>
</evidence>
<sequence length="223" mass="25223">MNFKHVTGSRVFKLFPYYLYRFSMAGARPFKIWNQDRSVKKGIVASSLQELVQKGKDKLGITSTDGLRVVIAEDGTEVDDEDYFVFLPHNSTLMILPKGQMWRPEGIGEVSGHDEPDFIGGGTEISERSKEMIAGLQKNITRIITLSNEDLQLIVDLPIGHLALLLQDTENYAKTVQEACQRHLDERSQTTQALDLLQLYHNARQNSPFIGDDETKRQKLANT</sequence>
<dbReference type="AlphaFoldDB" id="A0A6J8CLH7"/>
<dbReference type="SUPFAM" id="SSF81783">
    <property type="entry name" value="C-terminal domain of DFF45/ICAD (DFF-C domain)"/>
    <property type="match status" value="1"/>
</dbReference>
<name>A0A6J8CLH7_MYTCO</name>
<keyword evidence="5" id="KW-1185">Reference proteome</keyword>
<dbReference type="Pfam" id="PF02017">
    <property type="entry name" value="CIDE-N"/>
    <property type="match status" value="1"/>
</dbReference>
<evidence type="ECO:0000313" key="4">
    <source>
        <dbReference type="EMBL" id="CAC5395710.1"/>
    </source>
</evidence>
<dbReference type="PANTHER" id="PTHR12306">
    <property type="entry name" value="CELL DEATH ACTIVATOR CIDE"/>
    <property type="match status" value="1"/>
</dbReference>
<dbReference type="Pfam" id="PF09033">
    <property type="entry name" value="DFF-C"/>
    <property type="match status" value="1"/>
</dbReference>
<keyword evidence="1 2" id="KW-0053">Apoptosis</keyword>
<reference evidence="4 5" key="1">
    <citation type="submission" date="2020-06" db="EMBL/GenBank/DDBJ databases">
        <authorList>
            <person name="Li R."/>
            <person name="Bekaert M."/>
        </authorList>
    </citation>
    <scope>NUCLEOTIDE SEQUENCE [LARGE SCALE GENOMIC DNA]</scope>
    <source>
        <strain evidence="5">wild</strain>
    </source>
</reference>
<dbReference type="OrthoDB" id="9387550at2759"/>
<dbReference type="Gene3D" id="3.10.20.10">
    <property type="match status" value="1"/>
</dbReference>
<dbReference type="PROSITE" id="PS51135">
    <property type="entry name" value="CIDE_N"/>
    <property type="match status" value="1"/>
</dbReference>
<dbReference type="CDD" id="cd01615">
    <property type="entry name" value="CIDE_N"/>
    <property type="match status" value="1"/>
</dbReference>
<organism evidence="4 5">
    <name type="scientific">Mytilus coruscus</name>
    <name type="common">Sea mussel</name>
    <dbReference type="NCBI Taxonomy" id="42192"/>
    <lineage>
        <taxon>Eukaryota</taxon>
        <taxon>Metazoa</taxon>
        <taxon>Spiralia</taxon>
        <taxon>Lophotrochozoa</taxon>
        <taxon>Mollusca</taxon>
        <taxon>Bivalvia</taxon>
        <taxon>Autobranchia</taxon>
        <taxon>Pteriomorphia</taxon>
        <taxon>Mytilida</taxon>
        <taxon>Mytiloidea</taxon>
        <taxon>Mytilidae</taxon>
        <taxon>Mytilinae</taxon>
        <taxon>Mytilus</taxon>
    </lineage>
</organism>
<feature type="domain" description="CIDE-N" evidence="3">
    <location>
        <begin position="26"/>
        <end position="104"/>
    </location>
</feature>
<evidence type="ECO:0000256" key="2">
    <source>
        <dbReference type="PROSITE-ProRule" id="PRU00447"/>
    </source>
</evidence>
<dbReference type="Proteomes" id="UP000507470">
    <property type="component" value="Unassembled WGS sequence"/>
</dbReference>
<dbReference type="InterPro" id="IPR027296">
    <property type="entry name" value="DFF-C"/>
</dbReference>
<accession>A0A6J8CLH7</accession>
<dbReference type="Gene3D" id="1.10.1490.10">
    <property type="entry name" value="C-terminal domain of DFF45/ICAD (DFF-C domain)"/>
    <property type="match status" value="1"/>
</dbReference>
<dbReference type="InterPro" id="IPR015121">
    <property type="entry name" value="DNA_fragmentation_mid_dom"/>
</dbReference>
<dbReference type="EMBL" id="CACVKT020005562">
    <property type="protein sequence ID" value="CAC5395710.1"/>
    <property type="molecule type" value="Genomic_DNA"/>
</dbReference>
<dbReference type="InterPro" id="IPR003508">
    <property type="entry name" value="CIDE-N_dom"/>
</dbReference>